<feature type="non-terminal residue" evidence="1">
    <location>
        <position position="1"/>
    </location>
</feature>
<dbReference type="AlphaFoldDB" id="A0A2S4VUA8"/>
<dbReference type="Proteomes" id="UP000239156">
    <property type="component" value="Unassembled WGS sequence"/>
</dbReference>
<dbReference type="EMBL" id="PKSL01000027">
    <property type="protein sequence ID" value="POW13095.1"/>
    <property type="molecule type" value="Genomic_DNA"/>
</dbReference>
<reference evidence="1" key="1">
    <citation type="submission" date="2017-12" db="EMBL/GenBank/DDBJ databases">
        <title>Gene loss provides genomic basis for host adaptation in cereal stripe rust fungi.</title>
        <authorList>
            <person name="Xia C."/>
        </authorList>
    </citation>
    <scope>NUCLEOTIDE SEQUENCE [LARGE SCALE GENOMIC DNA]</scope>
    <source>
        <strain evidence="1">93-210</strain>
    </source>
</reference>
<sequence>TTATVFLTIALQYGVSSAYYKRLLAFTKIQQAIREDDLWTAAWCMWSFLKTPHILLSSERQMLQEEYSYRMNRFRDATNHFLEVCFEHAKEDQKAWIVNGRTFAEVEEASLRKHEKNTIELLKEISTYGRSASYLRAIINMKVELPLAQDHGEVFELEAMDSSPGVKNLKNLELPENDWVVVRPEEARQGDYQGHQWTTTEELMESK</sequence>
<dbReference type="VEuPathDB" id="FungiDB:PSHT_11458"/>
<keyword evidence="2" id="KW-1185">Reference proteome</keyword>
<accession>A0A2S4VUA8</accession>
<protein>
    <submittedName>
        <fullName evidence="1">Uncharacterized protein</fullName>
    </submittedName>
</protein>
<proteinExistence type="predicted"/>
<organism evidence="1 2">
    <name type="scientific">Puccinia striiformis</name>
    <dbReference type="NCBI Taxonomy" id="27350"/>
    <lineage>
        <taxon>Eukaryota</taxon>
        <taxon>Fungi</taxon>
        <taxon>Dikarya</taxon>
        <taxon>Basidiomycota</taxon>
        <taxon>Pucciniomycotina</taxon>
        <taxon>Pucciniomycetes</taxon>
        <taxon>Pucciniales</taxon>
        <taxon>Pucciniaceae</taxon>
        <taxon>Puccinia</taxon>
    </lineage>
</organism>
<comment type="caution">
    <text evidence="1">The sequence shown here is derived from an EMBL/GenBank/DDBJ whole genome shotgun (WGS) entry which is preliminary data.</text>
</comment>
<evidence type="ECO:0000313" key="2">
    <source>
        <dbReference type="Proteomes" id="UP000239156"/>
    </source>
</evidence>
<name>A0A2S4VUA8_9BASI</name>
<evidence type="ECO:0000313" key="1">
    <source>
        <dbReference type="EMBL" id="POW13095.1"/>
    </source>
</evidence>
<gene>
    <name evidence="1" type="ORF">PSTT_03989</name>
</gene>
<dbReference type="VEuPathDB" id="FungiDB:PSTT_03989"/>